<dbReference type="Pfam" id="PF06985">
    <property type="entry name" value="HET"/>
    <property type="match status" value="1"/>
</dbReference>
<evidence type="ECO:0000256" key="1">
    <source>
        <dbReference type="SAM" id="MobiDB-lite"/>
    </source>
</evidence>
<dbReference type="PANTHER" id="PTHR24148:SF81">
    <property type="entry name" value="HETEROKARYON INCOMPATIBILITY DOMAIN-CONTAINING PROTEIN"/>
    <property type="match status" value="1"/>
</dbReference>
<dbReference type="InterPro" id="IPR052895">
    <property type="entry name" value="HetReg/Transcr_Mod"/>
</dbReference>
<gene>
    <name evidence="3" type="ORF">CMUS01_07638</name>
</gene>
<dbReference type="PANTHER" id="PTHR24148">
    <property type="entry name" value="ANKYRIN REPEAT DOMAIN-CONTAINING PROTEIN 39 HOMOLOG-RELATED"/>
    <property type="match status" value="1"/>
</dbReference>
<dbReference type="Proteomes" id="UP000639643">
    <property type="component" value="Unassembled WGS sequence"/>
</dbReference>
<evidence type="ECO:0000313" key="4">
    <source>
        <dbReference type="Proteomes" id="UP000639643"/>
    </source>
</evidence>
<dbReference type="OrthoDB" id="4850135at2759"/>
<dbReference type="AlphaFoldDB" id="A0A8H6NFB9"/>
<accession>A0A8H6NFB9</accession>
<feature type="region of interest" description="Disordered" evidence="1">
    <location>
        <begin position="69"/>
        <end position="106"/>
    </location>
</feature>
<sequence>MSRWHEPSCSRPKVQVLGGLPCCMDCFAVASLDDIEVESAGGPREPPTDESGTFNLTWPSCVEYVESEAKGGVGPSGSTAAEVPQLKRKASTISETSLTDNHKRTKEVAEEDNLENGFSAPSTSFQYEPLLNRNDIRLLHLESGNGASLLHASFSTSNLDAEGTAYDALSYTWADSLGNTDCCRPLFVGLFWDIVPITRNCEQALRSVRHSTGKPRKIWVDSVCINQNDANERSFQVALMTRIYSRATEVLVFLGPAADNSAMALAAITRSLN</sequence>
<dbReference type="InterPro" id="IPR010730">
    <property type="entry name" value="HET"/>
</dbReference>
<feature type="domain" description="Heterokaryon incompatibility" evidence="2">
    <location>
        <begin position="166"/>
        <end position="267"/>
    </location>
</feature>
<evidence type="ECO:0000259" key="2">
    <source>
        <dbReference type="Pfam" id="PF06985"/>
    </source>
</evidence>
<protein>
    <submittedName>
        <fullName evidence="3">Heterokaryon incompatibility protein</fullName>
    </submittedName>
</protein>
<dbReference type="EMBL" id="WIGM01000278">
    <property type="protein sequence ID" value="KAF6830763.1"/>
    <property type="molecule type" value="Genomic_DNA"/>
</dbReference>
<reference evidence="3" key="1">
    <citation type="journal article" date="2020" name="Phytopathology">
        <title>Genome Sequence Resources of Colletotrichum truncatum, C. plurivorum, C. musicola, and C. sojae: Four Species Pathogenic to Soybean (Glycine max).</title>
        <authorList>
            <person name="Rogerio F."/>
            <person name="Boufleur T.R."/>
            <person name="Ciampi-Guillardi M."/>
            <person name="Sukno S.A."/>
            <person name="Thon M.R."/>
            <person name="Massola Junior N.S."/>
            <person name="Baroncelli R."/>
        </authorList>
    </citation>
    <scope>NUCLEOTIDE SEQUENCE</scope>
    <source>
        <strain evidence="3">LFN0074</strain>
    </source>
</reference>
<keyword evidence="4" id="KW-1185">Reference proteome</keyword>
<name>A0A8H6NFB9_9PEZI</name>
<evidence type="ECO:0000313" key="3">
    <source>
        <dbReference type="EMBL" id="KAF6830763.1"/>
    </source>
</evidence>
<organism evidence="3 4">
    <name type="scientific">Colletotrichum musicola</name>
    <dbReference type="NCBI Taxonomy" id="2175873"/>
    <lineage>
        <taxon>Eukaryota</taxon>
        <taxon>Fungi</taxon>
        <taxon>Dikarya</taxon>
        <taxon>Ascomycota</taxon>
        <taxon>Pezizomycotina</taxon>
        <taxon>Sordariomycetes</taxon>
        <taxon>Hypocreomycetidae</taxon>
        <taxon>Glomerellales</taxon>
        <taxon>Glomerellaceae</taxon>
        <taxon>Colletotrichum</taxon>
        <taxon>Colletotrichum orchidearum species complex</taxon>
    </lineage>
</organism>
<comment type="caution">
    <text evidence="3">The sequence shown here is derived from an EMBL/GenBank/DDBJ whole genome shotgun (WGS) entry which is preliminary data.</text>
</comment>
<proteinExistence type="predicted"/>